<organism evidence="2 3">
    <name type="scientific">Dyadobacter psychrotolerans</name>
    <dbReference type="NCBI Taxonomy" id="2541721"/>
    <lineage>
        <taxon>Bacteria</taxon>
        <taxon>Pseudomonadati</taxon>
        <taxon>Bacteroidota</taxon>
        <taxon>Cytophagia</taxon>
        <taxon>Cytophagales</taxon>
        <taxon>Spirosomataceae</taxon>
        <taxon>Dyadobacter</taxon>
    </lineage>
</organism>
<reference evidence="2 3" key="1">
    <citation type="submission" date="2019-03" db="EMBL/GenBank/DDBJ databases">
        <title>Dyadobacter AR-3-6 sp. nov., isolated from arctic soil.</title>
        <authorList>
            <person name="Chaudhary D.K."/>
        </authorList>
    </citation>
    <scope>NUCLEOTIDE SEQUENCE [LARGE SCALE GENOMIC DNA]</scope>
    <source>
        <strain evidence="2 3">AR-3-6</strain>
    </source>
</reference>
<dbReference type="Proteomes" id="UP000294850">
    <property type="component" value="Unassembled WGS sequence"/>
</dbReference>
<evidence type="ECO:0000256" key="1">
    <source>
        <dbReference type="SAM" id="MobiDB-lite"/>
    </source>
</evidence>
<proteinExistence type="predicted"/>
<feature type="region of interest" description="Disordered" evidence="1">
    <location>
        <begin position="137"/>
        <end position="159"/>
    </location>
</feature>
<sequence length="159" mass="18132">MTREQLEAVLAQAKNKRTYLESKILPSQPIPKWLQNELNFIDDHEAIANALFQSKEREGKLKKTIERLTALIELFEAAFNQLMIHRPALVHFTGKVEAIQVRPMIFFQLARLLPDALNKKLALQFYHEYSSELLTGRTTRPTAGTDQINSSTNSKSAVP</sequence>
<accession>A0A4R5DNY5</accession>
<comment type="caution">
    <text evidence="2">The sequence shown here is derived from an EMBL/GenBank/DDBJ whole genome shotgun (WGS) entry which is preliminary data.</text>
</comment>
<dbReference type="AlphaFoldDB" id="A0A4R5DNY5"/>
<dbReference type="EMBL" id="SMFL01000004">
    <property type="protein sequence ID" value="TDE15277.1"/>
    <property type="molecule type" value="Genomic_DNA"/>
</dbReference>
<keyword evidence="3" id="KW-1185">Reference proteome</keyword>
<evidence type="ECO:0000313" key="2">
    <source>
        <dbReference type="EMBL" id="TDE15277.1"/>
    </source>
</evidence>
<dbReference type="RefSeq" id="WP_131958540.1">
    <property type="nucleotide sequence ID" value="NZ_SMFL01000004.1"/>
</dbReference>
<gene>
    <name evidence="2" type="ORF">E0F88_12195</name>
</gene>
<evidence type="ECO:0000313" key="3">
    <source>
        <dbReference type="Proteomes" id="UP000294850"/>
    </source>
</evidence>
<protein>
    <submittedName>
        <fullName evidence="2">Uncharacterized protein</fullName>
    </submittedName>
</protein>
<name>A0A4R5DNY5_9BACT</name>